<keyword evidence="3" id="KW-1185">Reference proteome</keyword>
<evidence type="ECO:0000256" key="1">
    <source>
        <dbReference type="SAM" id="SignalP"/>
    </source>
</evidence>
<organism evidence="2 3">
    <name type="scientific">Paramecium sonneborni</name>
    <dbReference type="NCBI Taxonomy" id="65129"/>
    <lineage>
        <taxon>Eukaryota</taxon>
        <taxon>Sar</taxon>
        <taxon>Alveolata</taxon>
        <taxon>Ciliophora</taxon>
        <taxon>Intramacronucleata</taxon>
        <taxon>Oligohymenophorea</taxon>
        <taxon>Peniculida</taxon>
        <taxon>Parameciidae</taxon>
        <taxon>Paramecium</taxon>
    </lineage>
</organism>
<proteinExistence type="predicted"/>
<dbReference type="PANTHER" id="PTHR39767:SF2">
    <property type="entry name" value="CHROMOSOME UNDETERMINED SCAFFOLD_1, WHOLE GENOME SHOTGUN SEQUENCE"/>
    <property type="match status" value="1"/>
</dbReference>
<dbReference type="EMBL" id="CAJJDN010000056">
    <property type="protein sequence ID" value="CAD8090583.1"/>
    <property type="molecule type" value="Genomic_DNA"/>
</dbReference>
<feature type="signal peptide" evidence="1">
    <location>
        <begin position="1"/>
        <end position="19"/>
    </location>
</feature>
<name>A0A8S1NM55_9CILI</name>
<keyword evidence="1" id="KW-0732">Signal</keyword>
<evidence type="ECO:0008006" key="4">
    <source>
        <dbReference type="Google" id="ProtNLM"/>
    </source>
</evidence>
<dbReference type="OrthoDB" id="282595at2759"/>
<dbReference type="Proteomes" id="UP000692954">
    <property type="component" value="Unassembled WGS sequence"/>
</dbReference>
<reference evidence="2" key="1">
    <citation type="submission" date="2021-01" db="EMBL/GenBank/DDBJ databases">
        <authorList>
            <consortium name="Genoscope - CEA"/>
            <person name="William W."/>
        </authorList>
    </citation>
    <scope>NUCLEOTIDE SEQUENCE</scope>
</reference>
<sequence>MPLGSISFIQILFLQPTILYQTCNDQNRNECENHGWSLPGEVFDCSGNLIIGNFGGTKIVEKTFDLPPHKFIKFSVTIYKLDSWDMESFEISVNNELVYTISQGNSDGSRNLCKHPSYIDNTIYYEKIMTFPNDVFELVIKFQSHLDQDVDDESWGFRDFRLQIFTPCVNFYTECNYQGEMIQICQGDQTIYQQKIPFEIRSFRTNSKTIVKIRGSQFSSGNTQQYTSSQPCLDSFKFPKVEYVQ</sequence>
<evidence type="ECO:0000313" key="2">
    <source>
        <dbReference type="EMBL" id="CAD8090583.1"/>
    </source>
</evidence>
<dbReference type="AlphaFoldDB" id="A0A8S1NM55"/>
<feature type="chain" id="PRO_5035866065" description="Galectin" evidence="1">
    <location>
        <begin position="20"/>
        <end position="245"/>
    </location>
</feature>
<accession>A0A8S1NM55</accession>
<dbReference type="PANTHER" id="PTHR39767">
    <property type="entry name" value="CALCIUM/CALMODULIN-BINDING MEMBRANE PROTEIN PCM4-RELATED"/>
    <property type="match status" value="1"/>
</dbReference>
<protein>
    <recommendedName>
        <fullName evidence="4">Galectin</fullName>
    </recommendedName>
</protein>
<evidence type="ECO:0000313" key="3">
    <source>
        <dbReference type="Proteomes" id="UP000692954"/>
    </source>
</evidence>
<gene>
    <name evidence="2" type="ORF">PSON_ATCC_30995.1.T0560087</name>
</gene>
<comment type="caution">
    <text evidence="2">The sequence shown here is derived from an EMBL/GenBank/DDBJ whole genome shotgun (WGS) entry which is preliminary data.</text>
</comment>